<dbReference type="Pfam" id="PF08085">
    <property type="entry name" value="Entericidin"/>
    <property type="match status" value="1"/>
</dbReference>
<reference evidence="7 8" key="1">
    <citation type="submission" date="2017-05" db="EMBL/GenBank/DDBJ databases">
        <title>Complete and WGS of Bordetella genogroups.</title>
        <authorList>
            <person name="Spilker T."/>
            <person name="LiPuma J."/>
        </authorList>
    </citation>
    <scope>NUCLEOTIDE SEQUENCE [LARGE SCALE GENOMIC DNA]</scope>
    <source>
        <strain evidence="7 8">AU7206</strain>
    </source>
</reference>
<evidence type="ECO:0000256" key="4">
    <source>
        <dbReference type="ARBA" id="ARBA00023136"/>
    </source>
</evidence>
<evidence type="ECO:0000256" key="1">
    <source>
        <dbReference type="ARBA" id="ARBA00010296"/>
    </source>
</evidence>
<dbReference type="GO" id="GO:0016020">
    <property type="term" value="C:membrane"/>
    <property type="evidence" value="ECO:0007669"/>
    <property type="project" value="InterPro"/>
</dbReference>
<dbReference type="Proteomes" id="UP000194161">
    <property type="component" value="Chromosome"/>
</dbReference>
<dbReference type="PROSITE" id="PS51257">
    <property type="entry name" value="PROKAR_LIPOPROTEIN"/>
    <property type="match status" value="1"/>
</dbReference>
<proteinExistence type="inferred from homology"/>
<accession>A0A1W6ZBA1</accession>
<keyword evidence="6" id="KW-0449">Lipoprotein</keyword>
<keyword evidence="4" id="KW-0472">Membrane</keyword>
<keyword evidence="2" id="KW-1003">Cell membrane</keyword>
<dbReference type="InterPro" id="IPR012556">
    <property type="entry name" value="Entericidin"/>
</dbReference>
<protein>
    <submittedName>
        <fullName evidence="7">Entericidin</fullName>
    </submittedName>
</protein>
<dbReference type="EMBL" id="CP021111">
    <property type="protein sequence ID" value="ARP94668.1"/>
    <property type="molecule type" value="Genomic_DNA"/>
</dbReference>
<gene>
    <name evidence="7" type="ORF">CAL15_09870</name>
</gene>
<keyword evidence="8" id="KW-1185">Reference proteome</keyword>
<keyword evidence="5" id="KW-0564">Palmitate</keyword>
<dbReference type="STRING" id="463040.CAL15_09870"/>
<dbReference type="RefSeq" id="WP_086078435.1">
    <property type="nucleotide sequence ID" value="NZ_CP021111.1"/>
</dbReference>
<evidence type="ECO:0000256" key="6">
    <source>
        <dbReference type="ARBA" id="ARBA00023288"/>
    </source>
</evidence>
<dbReference type="AlphaFoldDB" id="A0A1W6ZBA1"/>
<sequence length="43" mass="4529">MRTKFMLTALVVFGLVLQGCNTVSGMGKDIQRAGSAISNAADR</sequence>
<keyword evidence="3" id="KW-0732">Signal</keyword>
<evidence type="ECO:0000313" key="8">
    <source>
        <dbReference type="Proteomes" id="UP000194161"/>
    </source>
</evidence>
<evidence type="ECO:0000256" key="5">
    <source>
        <dbReference type="ARBA" id="ARBA00023139"/>
    </source>
</evidence>
<organism evidence="7 8">
    <name type="scientific">Bordetella genomosp. 13</name>
    <dbReference type="NCBI Taxonomy" id="463040"/>
    <lineage>
        <taxon>Bacteria</taxon>
        <taxon>Pseudomonadati</taxon>
        <taxon>Pseudomonadota</taxon>
        <taxon>Betaproteobacteria</taxon>
        <taxon>Burkholderiales</taxon>
        <taxon>Alcaligenaceae</taxon>
        <taxon>Bordetella</taxon>
    </lineage>
</organism>
<dbReference type="GO" id="GO:0009636">
    <property type="term" value="P:response to toxic substance"/>
    <property type="evidence" value="ECO:0007669"/>
    <property type="project" value="InterPro"/>
</dbReference>
<name>A0A1W6ZBA1_9BORD</name>
<dbReference type="KEGG" id="bgm:CAL15_09870"/>
<evidence type="ECO:0000256" key="3">
    <source>
        <dbReference type="ARBA" id="ARBA00022729"/>
    </source>
</evidence>
<comment type="similarity">
    <text evidence="1">Belongs to the EcnA/EcnB lipoprotein family.</text>
</comment>
<evidence type="ECO:0000256" key="2">
    <source>
        <dbReference type="ARBA" id="ARBA00022475"/>
    </source>
</evidence>
<evidence type="ECO:0000313" key="7">
    <source>
        <dbReference type="EMBL" id="ARP94668.1"/>
    </source>
</evidence>